<accession>A0A1N6YCE0</accession>
<dbReference type="InterPro" id="IPR051043">
    <property type="entry name" value="Sulfatase_Mod_Factor_Kinase"/>
</dbReference>
<feature type="signal peptide" evidence="1">
    <location>
        <begin position="1"/>
        <end position="20"/>
    </location>
</feature>
<keyword evidence="1" id="KW-0732">Signal</keyword>
<feature type="chain" id="PRO_5012862459" evidence="1">
    <location>
        <begin position="21"/>
        <end position="340"/>
    </location>
</feature>
<dbReference type="GO" id="GO:0120147">
    <property type="term" value="F:formylglycine-generating oxidase activity"/>
    <property type="evidence" value="ECO:0007669"/>
    <property type="project" value="TreeGrafter"/>
</dbReference>
<dbReference type="Gene3D" id="3.90.1580.10">
    <property type="entry name" value="paralog of FGE (formylglycine-generating enzyme)"/>
    <property type="match status" value="1"/>
</dbReference>
<dbReference type="STRING" id="159291.SAMN05920897_1483"/>
<dbReference type="OrthoDB" id="9812707at2"/>
<keyword evidence="4" id="KW-1185">Reference proteome</keyword>
<dbReference type="InterPro" id="IPR016187">
    <property type="entry name" value="CTDL_fold"/>
</dbReference>
<dbReference type="InterPro" id="IPR042095">
    <property type="entry name" value="SUMF_sf"/>
</dbReference>
<dbReference type="SUPFAM" id="SSF56436">
    <property type="entry name" value="C-type lectin-like"/>
    <property type="match status" value="1"/>
</dbReference>
<name>A0A1N6YCE0_9SPIO</name>
<gene>
    <name evidence="3" type="ORF">SAMN05920897_1483</name>
</gene>
<dbReference type="Pfam" id="PF03781">
    <property type="entry name" value="FGE-sulfatase"/>
    <property type="match status" value="1"/>
</dbReference>
<evidence type="ECO:0000313" key="4">
    <source>
        <dbReference type="Proteomes" id="UP000186400"/>
    </source>
</evidence>
<dbReference type="Proteomes" id="UP000186400">
    <property type="component" value="Unassembled WGS sequence"/>
</dbReference>
<sequence>MKNLKVIAMLLAVTALVFTAYDDLSGSEQGPGEPIVETVGGVRFQLNLANDRDSVTFPTGVDDDGIATLNHKFYMGDTQVTYELWKVVYDWATDARARGNAVYTFANRGRMGSHTEYEFTDQHPVTDVSWRDAIIWCNALSEMTGLEPVYRDRNDTNVILRDSTVAIQNLVEEEEETIYRKGYRLPTSMEWEMAARYRGTDRTNTVTGVVGGVNFGRERIKWTKGNSASGDTGEARAGSSTLGNYAWFPETVRDRYPARVNTSQPVSKSDPVDGRRPNALGLYDMSGNVDEWCFTSSGTSRVLRGGRWGGSPILLRVGHVSVAGPSINSGMRGFRLAKTK</sequence>
<organism evidence="3 4">
    <name type="scientific">Alkalispirochaeta americana</name>
    <dbReference type="NCBI Taxonomy" id="159291"/>
    <lineage>
        <taxon>Bacteria</taxon>
        <taxon>Pseudomonadati</taxon>
        <taxon>Spirochaetota</taxon>
        <taxon>Spirochaetia</taxon>
        <taxon>Spirochaetales</taxon>
        <taxon>Spirochaetaceae</taxon>
        <taxon>Alkalispirochaeta</taxon>
    </lineage>
</organism>
<protein>
    <submittedName>
        <fullName evidence="3">Formylglycine-generating enzyme, required for sulfatase activity, contains SUMF1/FGE domain</fullName>
    </submittedName>
</protein>
<dbReference type="InterPro" id="IPR005532">
    <property type="entry name" value="SUMF_dom"/>
</dbReference>
<reference evidence="4" key="1">
    <citation type="submission" date="2017-01" db="EMBL/GenBank/DDBJ databases">
        <authorList>
            <person name="Varghese N."/>
            <person name="Submissions S."/>
        </authorList>
    </citation>
    <scope>NUCLEOTIDE SEQUENCE [LARGE SCALE GENOMIC DNA]</scope>
    <source>
        <strain evidence="4">ASpG1</strain>
    </source>
</reference>
<proteinExistence type="predicted"/>
<dbReference type="EMBL" id="FTMS01000048">
    <property type="protein sequence ID" value="SIR12213.1"/>
    <property type="molecule type" value="Genomic_DNA"/>
</dbReference>
<feature type="domain" description="Sulfatase-modifying factor enzyme-like" evidence="2">
    <location>
        <begin position="69"/>
        <end position="338"/>
    </location>
</feature>
<evidence type="ECO:0000313" key="3">
    <source>
        <dbReference type="EMBL" id="SIR12213.1"/>
    </source>
</evidence>
<dbReference type="PANTHER" id="PTHR23150:SF19">
    <property type="entry name" value="FORMYLGLYCINE-GENERATING ENZYME"/>
    <property type="match status" value="1"/>
</dbReference>
<dbReference type="AlphaFoldDB" id="A0A1N6YCE0"/>
<dbReference type="PANTHER" id="PTHR23150">
    <property type="entry name" value="SULFATASE MODIFYING FACTOR 1, 2"/>
    <property type="match status" value="1"/>
</dbReference>
<evidence type="ECO:0000259" key="2">
    <source>
        <dbReference type="Pfam" id="PF03781"/>
    </source>
</evidence>
<evidence type="ECO:0000256" key="1">
    <source>
        <dbReference type="SAM" id="SignalP"/>
    </source>
</evidence>